<evidence type="ECO:0000313" key="2">
    <source>
        <dbReference type="EMBL" id="TBU24910.1"/>
    </source>
</evidence>
<dbReference type="AlphaFoldDB" id="A0A4Q9MCA5"/>
<proteinExistence type="predicted"/>
<feature type="non-terminal residue" evidence="2">
    <location>
        <position position="1"/>
    </location>
</feature>
<sequence>PPRTAPTPQETPRSQVEATGKRPRSLTREGPRKKGPGVPTTHPDGSAATPQGGTTATPPPETTPSEHRPVCLMPMRAPAQAVDFPPLLKFDPTDFTGLPTSKAENPHLTRTRRGPTPLLPKQTTRIYTDSEFPHTHIPS</sequence>
<feature type="region of interest" description="Disordered" evidence="1">
    <location>
        <begin position="1"/>
        <end position="71"/>
    </location>
</feature>
<dbReference type="OrthoDB" id="2732605at2759"/>
<protein>
    <submittedName>
        <fullName evidence="2">Uncharacterized protein</fullName>
    </submittedName>
</protein>
<gene>
    <name evidence="2" type="ORF">BD311DRAFT_599371</name>
</gene>
<accession>A0A4Q9MCA5</accession>
<organism evidence="2">
    <name type="scientific">Dichomitus squalens</name>
    <dbReference type="NCBI Taxonomy" id="114155"/>
    <lineage>
        <taxon>Eukaryota</taxon>
        <taxon>Fungi</taxon>
        <taxon>Dikarya</taxon>
        <taxon>Basidiomycota</taxon>
        <taxon>Agaricomycotina</taxon>
        <taxon>Agaricomycetes</taxon>
        <taxon>Polyporales</taxon>
        <taxon>Polyporaceae</taxon>
        <taxon>Dichomitus</taxon>
    </lineage>
</organism>
<feature type="compositionally biased region" description="Low complexity" evidence="1">
    <location>
        <begin position="45"/>
        <end position="56"/>
    </location>
</feature>
<feature type="compositionally biased region" description="Polar residues" evidence="1">
    <location>
        <begin position="1"/>
        <end position="17"/>
    </location>
</feature>
<reference evidence="2" key="1">
    <citation type="submission" date="2019-01" db="EMBL/GenBank/DDBJ databases">
        <title>Draft genome sequences of three monokaryotic isolates of the white-rot basidiomycete fungus Dichomitus squalens.</title>
        <authorList>
            <consortium name="DOE Joint Genome Institute"/>
            <person name="Lopez S.C."/>
            <person name="Andreopoulos B."/>
            <person name="Pangilinan J."/>
            <person name="Lipzen A."/>
            <person name="Riley R."/>
            <person name="Ahrendt S."/>
            <person name="Ng V."/>
            <person name="Barry K."/>
            <person name="Daum C."/>
            <person name="Grigoriev I.V."/>
            <person name="Hilden K.S."/>
            <person name="Makela M.R."/>
            <person name="de Vries R.P."/>
        </authorList>
    </citation>
    <scope>NUCLEOTIDE SEQUENCE [LARGE SCALE GENOMIC DNA]</scope>
    <source>
        <strain evidence="2">OM18370.1</strain>
    </source>
</reference>
<name>A0A4Q9MCA5_9APHY</name>
<feature type="region of interest" description="Disordered" evidence="1">
    <location>
        <begin position="93"/>
        <end position="121"/>
    </location>
</feature>
<feature type="non-terminal residue" evidence="2">
    <location>
        <position position="139"/>
    </location>
</feature>
<dbReference type="EMBL" id="ML143470">
    <property type="protein sequence ID" value="TBU24910.1"/>
    <property type="molecule type" value="Genomic_DNA"/>
</dbReference>
<dbReference type="Proteomes" id="UP000292957">
    <property type="component" value="Unassembled WGS sequence"/>
</dbReference>
<evidence type="ECO:0000256" key="1">
    <source>
        <dbReference type="SAM" id="MobiDB-lite"/>
    </source>
</evidence>